<keyword evidence="9" id="KW-0999">Mitochondrion inner membrane</keyword>
<name>B9WL68_CANDC</name>
<evidence type="ECO:0000256" key="1">
    <source>
        <dbReference type="ARBA" id="ARBA00003195"/>
    </source>
</evidence>
<evidence type="ECO:0000256" key="3">
    <source>
        <dbReference type="ARBA" id="ARBA00022448"/>
    </source>
</evidence>
<dbReference type="RefSeq" id="XP_002421829.1">
    <property type="nucleotide sequence ID" value="XM_002421784.1"/>
</dbReference>
<evidence type="ECO:0000313" key="12">
    <source>
        <dbReference type="Proteomes" id="UP000002605"/>
    </source>
</evidence>
<dbReference type="VEuPathDB" id="FungiDB:CD36_27600"/>
<keyword evidence="8" id="KW-1015">Disulfide bond</keyword>
<evidence type="ECO:0000256" key="7">
    <source>
        <dbReference type="ARBA" id="ARBA00023128"/>
    </source>
</evidence>
<evidence type="ECO:0000256" key="6">
    <source>
        <dbReference type="ARBA" id="ARBA00022982"/>
    </source>
</evidence>
<keyword evidence="7 9" id="KW-0496">Mitochondrion</keyword>
<evidence type="ECO:0000256" key="8">
    <source>
        <dbReference type="ARBA" id="ARBA00023157"/>
    </source>
</evidence>
<keyword evidence="6 9" id="KW-0249">Electron transport</keyword>
<dbReference type="GeneID" id="8049581"/>
<keyword evidence="11" id="KW-0560">Oxidoreductase</keyword>
<dbReference type="KEGG" id="cdu:CD36_27600"/>
<comment type="subcellular location">
    <subcellularLocation>
        <location evidence="9">Mitochondrion inner membrane</location>
    </subcellularLocation>
</comment>
<dbReference type="InterPro" id="IPR016680">
    <property type="entry name" value="NDUFA8"/>
</dbReference>
<dbReference type="eggNOG" id="KOG3458">
    <property type="taxonomic scope" value="Eukaryota"/>
</dbReference>
<dbReference type="HOGENOM" id="CLU_081931_1_0_1"/>
<comment type="similarity">
    <text evidence="2 9">Belongs to the complex I NDUFA8 subunit family.</text>
</comment>
<dbReference type="GO" id="GO:0005743">
    <property type="term" value="C:mitochondrial inner membrane"/>
    <property type="evidence" value="ECO:0007669"/>
    <property type="project" value="UniProtKB-SubCell"/>
</dbReference>
<keyword evidence="12" id="KW-1185">Reference proteome</keyword>
<dbReference type="CGD" id="CAL0000164116">
    <property type="gene designation" value="Cd36_27600"/>
</dbReference>
<dbReference type="OrthoDB" id="276296at2759"/>
<comment type="function">
    <text evidence="1 9">Accessory subunit of the mitochondrial membrane respiratory chain NADH dehydrogenase (Complex I), that is believed not to be involved in catalysis. Complex I functions in the transfer of electrons from NADH to the respiratory chain. The immediate electron acceptor for the enzyme is believed to be ubiquinone.</text>
</comment>
<evidence type="ECO:0000256" key="5">
    <source>
        <dbReference type="ARBA" id="ARBA00022737"/>
    </source>
</evidence>
<proteinExistence type="inferred from homology"/>
<gene>
    <name evidence="10" type="ordered locus">Cd36_27600</name>
    <name evidence="11" type="ORF">CD36_27600</name>
</gene>
<protein>
    <recommendedName>
        <fullName evidence="9">NADH-ubiquinone oxidoreductase</fullName>
    </recommendedName>
</protein>
<dbReference type="PIRSF" id="PIRSF017016">
    <property type="entry name" value="NDUA8"/>
    <property type="match status" value="1"/>
</dbReference>
<sequence length="183" mass="20931">MLGLGGYFYGGKQWENKEETPMPKDVPDVDEIGATSAPLLSASYYIGDKCKPFNDDFLLCKQEHNGGTLECMKEGRRVTRCAISVLKDINKYCFDEFKLHYECLEQNNQYFNRCRSSEGILSKCVFNNMKLIKKIPDVEQQIQNKKNPIYPIDPNDIKNTKEFLKSKELANTSTSTSTTIEQS</sequence>
<dbReference type="PROSITE" id="PS51808">
    <property type="entry name" value="CHCH"/>
    <property type="match status" value="1"/>
</dbReference>
<evidence type="ECO:0000256" key="4">
    <source>
        <dbReference type="ARBA" id="ARBA00022660"/>
    </source>
</evidence>
<keyword evidence="4 9" id="KW-0679">Respiratory chain</keyword>
<keyword evidence="5" id="KW-0677">Repeat</keyword>
<dbReference type="GO" id="GO:0016491">
    <property type="term" value="F:oxidoreductase activity"/>
    <property type="evidence" value="ECO:0007669"/>
    <property type="project" value="UniProtKB-KW"/>
</dbReference>
<keyword evidence="9" id="KW-0472">Membrane</keyword>
<evidence type="ECO:0000256" key="2">
    <source>
        <dbReference type="ARBA" id="ARBA00010705"/>
    </source>
</evidence>
<organism evidence="11 12">
    <name type="scientific">Candida dubliniensis (strain CD36 / ATCC MYA-646 / CBS 7987 / NCPF 3949 / NRRL Y-17841)</name>
    <name type="common">Yeast</name>
    <dbReference type="NCBI Taxonomy" id="573826"/>
    <lineage>
        <taxon>Eukaryota</taxon>
        <taxon>Fungi</taxon>
        <taxon>Dikarya</taxon>
        <taxon>Ascomycota</taxon>
        <taxon>Saccharomycotina</taxon>
        <taxon>Pichiomycetes</taxon>
        <taxon>Debaryomycetaceae</taxon>
        <taxon>Candida/Lodderomyces clade</taxon>
        <taxon>Candida</taxon>
    </lineage>
</organism>
<dbReference type="EMBL" id="FM992695">
    <property type="protein sequence ID" value="CAX39773.1"/>
    <property type="molecule type" value="Genomic_DNA"/>
</dbReference>
<dbReference type="Proteomes" id="UP000002605">
    <property type="component" value="Chromosome R"/>
</dbReference>
<accession>B9WL68</accession>
<dbReference type="PANTHER" id="PTHR13344:SF0">
    <property type="entry name" value="NADH DEHYDROGENASE [UBIQUINONE] 1 ALPHA SUBCOMPLEX SUBUNIT 8"/>
    <property type="match status" value="1"/>
</dbReference>
<dbReference type="PANTHER" id="PTHR13344">
    <property type="entry name" value="NADH-UBIQUINONE OXIDOREDUCTASE"/>
    <property type="match status" value="1"/>
</dbReference>
<dbReference type="AlphaFoldDB" id="B9WL68"/>
<evidence type="ECO:0000313" key="11">
    <source>
        <dbReference type="EMBL" id="CAX39773.1"/>
    </source>
</evidence>
<dbReference type="GO" id="GO:0006120">
    <property type="term" value="P:mitochondrial electron transport, NADH to ubiquinone"/>
    <property type="evidence" value="ECO:0007669"/>
    <property type="project" value="InterPro"/>
</dbReference>
<reference evidence="11 12" key="1">
    <citation type="journal article" date="2009" name="Genome Res.">
        <title>Comparative genomics of the fungal pathogens Candida dubliniensis and Candida albicans.</title>
        <authorList>
            <person name="Jackson A.P."/>
            <person name="Gamble J.A."/>
            <person name="Yeomans T."/>
            <person name="Moran G.P."/>
            <person name="Saunders D."/>
            <person name="Harris D."/>
            <person name="Aslett M."/>
            <person name="Barrell J.F."/>
            <person name="Butler G."/>
            <person name="Citiulo F."/>
            <person name="Coleman D.C."/>
            <person name="de Groot P.W.J."/>
            <person name="Goodwin T.J."/>
            <person name="Quail M.A."/>
            <person name="McQuillan J."/>
            <person name="Munro C.A."/>
            <person name="Pain A."/>
            <person name="Poulter R.T."/>
            <person name="Rajandream M.A."/>
            <person name="Renauld H."/>
            <person name="Spiering M.J."/>
            <person name="Tivey A."/>
            <person name="Gow N.A.R."/>
            <person name="Barrell B."/>
            <person name="Sullivan D.J."/>
            <person name="Berriman M."/>
        </authorList>
    </citation>
    <scope>NUCLEOTIDE SEQUENCE [LARGE SCALE GENOMIC DNA]</scope>
    <source>
        <strain evidence="12">CD36 / ATCC MYA-646 / CBS 7987 / NCPF 3949 / NRRL Y-17841</strain>
    </source>
</reference>
<keyword evidence="3 9" id="KW-0813">Transport</keyword>
<evidence type="ECO:0000256" key="9">
    <source>
        <dbReference type="PIRNR" id="PIRNR017016"/>
    </source>
</evidence>
<evidence type="ECO:0000313" key="10">
    <source>
        <dbReference type="CGD" id="CAL0000164116"/>
    </source>
</evidence>